<sequence>MAGGARSKSDFPPLRSPEFSQTAVDQQALAAIKKIWDKHAKKWPDEVRQTILRLLKVVKQTPSNHKAPSGHKVWKDTPWNFGHWVVMNGIYDSEKLSNMKNQLRDKYTGVDFDKMDGPGLPDEESDDDDNLPSSVNTKSSKSLKLRKRTMTNSPGRSSSRADDEEETSQKGGTSLPPLKRSARLDKRRRNAVDEDSGDETSAVGIKRGRSITIKKEPEIDDVGEQQPSSYRRQTPQVLQDFRLPGVPAAEGYSTRHAGIDPRYNLMGGDPRVSNGYLPTSDYRMGATRDLRSPYPERDLGQRGRPSTIDVPINEEIEPAAIVRLRQEMNTRLQSQEQCHFDEIRTVREEMRAMRTEFEQKLFDYKQEHEKSIMELANAASLAGHDNK</sequence>
<protein>
    <submittedName>
        <fullName evidence="2">Uncharacterized protein</fullName>
    </submittedName>
</protein>
<dbReference type="Proteomes" id="UP000219369">
    <property type="component" value="Unassembled WGS sequence"/>
</dbReference>
<feature type="compositionally biased region" description="Basic and acidic residues" evidence="1">
    <location>
        <begin position="286"/>
        <end position="301"/>
    </location>
</feature>
<gene>
    <name evidence="2" type="ORF">FRV6_12740</name>
</gene>
<dbReference type="OrthoDB" id="5068270at2759"/>
<evidence type="ECO:0000313" key="3">
    <source>
        <dbReference type="Proteomes" id="UP000219369"/>
    </source>
</evidence>
<dbReference type="AlphaFoldDB" id="A0A2H3TIY8"/>
<evidence type="ECO:0000256" key="1">
    <source>
        <dbReference type="SAM" id="MobiDB-lite"/>
    </source>
</evidence>
<proteinExistence type="predicted"/>
<evidence type="ECO:0000313" key="2">
    <source>
        <dbReference type="EMBL" id="SCO88613.1"/>
    </source>
</evidence>
<feature type="region of interest" description="Disordered" evidence="1">
    <location>
        <begin position="1"/>
        <end position="22"/>
    </location>
</feature>
<dbReference type="EMBL" id="FMJY01000007">
    <property type="protein sequence ID" value="SCO88613.1"/>
    <property type="molecule type" value="Genomic_DNA"/>
</dbReference>
<reference evidence="3" key="1">
    <citation type="submission" date="2016-09" db="EMBL/GenBank/DDBJ databases">
        <authorList>
            <person name="Guldener U."/>
        </authorList>
    </citation>
    <scope>NUCLEOTIDE SEQUENCE [LARGE SCALE GENOMIC DNA]</scope>
    <source>
        <strain evidence="3">V64-1</strain>
    </source>
</reference>
<feature type="region of interest" description="Disordered" evidence="1">
    <location>
        <begin position="286"/>
        <end position="308"/>
    </location>
</feature>
<feature type="region of interest" description="Disordered" evidence="1">
    <location>
        <begin position="110"/>
        <end position="205"/>
    </location>
</feature>
<organism evidence="2 3">
    <name type="scientific">Fusarium oxysporum</name>
    <name type="common">Fusarium vascular wilt</name>
    <dbReference type="NCBI Taxonomy" id="5507"/>
    <lineage>
        <taxon>Eukaryota</taxon>
        <taxon>Fungi</taxon>
        <taxon>Dikarya</taxon>
        <taxon>Ascomycota</taxon>
        <taxon>Pezizomycotina</taxon>
        <taxon>Sordariomycetes</taxon>
        <taxon>Hypocreomycetidae</taxon>
        <taxon>Hypocreales</taxon>
        <taxon>Nectriaceae</taxon>
        <taxon>Fusarium</taxon>
        <taxon>Fusarium oxysporum species complex</taxon>
    </lineage>
</organism>
<feature type="compositionally biased region" description="Acidic residues" evidence="1">
    <location>
        <begin position="121"/>
        <end position="130"/>
    </location>
</feature>
<accession>A0A2H3TIY8</accession>
<name>A0A2H3TIY8_FUSOX</name>